<dbReference type="PANTHER" id="PTHR44942:SF4">
    <property type="entry name" value="METHYLTRANSFERASE TYPE 11 DOMAIN-CONTAINING PROTEIN"/>
    <property type="match status" value="1"/>
</dbReference>
<evidence type="ECO:0000313" key="5">
    <source>
        <dbReference type="EMBL" id="MBC8360108.1"/>
    </source>
</evidence>
<proteinExistence type="inferred from homology"/>
<organism evidence="5 6">
    <name type="scientific">Candidatus Desulfatibia profunda</name>
    <dbReference type="NCBI Taxonomy" id="2841695"/>
    <lineage>
        <taxon>Bacteria</taxon>
        <taxon>Pseudomonadati</taxon>
        <taxon>Thermodesulfobacteriota</taxon>
        <taxon>Desulfobacteria</taxon>
        <taxon>Desulfobacterales</taxon>
        <taxon>Desulfobacterales incertae sedis</taxon>
        <taxon>Candidatus Desulfatibia</taxon>
    </lineage>
</organism>
<feature type="domain" description="Methyltransferase type 11" evidence="4">
    <location>
        <begin position="53"/>
        <end position="145"/>
    </location>
</feature>
<dbReference type="Proteomes" id="UP000603434">
    <property type="component" value="Unassembled WGS sequence"/>
</dbReference>
<reference evidence="5 6" key="1">
    <citation type="submission" date="2020-08" db="EMBL/GenBank/DDBJ databases">
        <title>Bridging the membrane lipid divide: bacteria of the FCB group superphylum have the potential to synthesize archaeal ether lipids.</title>
        <authorList>
            <person name="Villanueva L."/>
            <person name="Von Meijenfeldt F.A.B."/>
            <person name="Westbye A.B."/>
            <person name="Yadav S."/>
            <person name="Hopmans E.C."/>
            <person name="Dutilh B.E."/>
            <person name="Sinninghe Damste J.S."/>
        </authorList>
    </citation>
    <scope>NUCLEOTIDE SEQUENCE [LARGE SCALE GENOMIC DNA]</scope>
    <source>
        <strain evidence="5">NIOZ-UU30</strain>
    </source>
</reference>
<evidence type="ECO:0000256" key="3">
    <source>
        <dbReference type="ARBA" id="ARBA00022679"/>
    </source>
</evidence>
<evidence type="ECO:0000259" key="4">
    <source>
        <dbReference type="Pfam" id="PF08241"/>
    </source>
</evidence>
<dbReference type="AlphaFoldDB" id="A0A8J6NUK8"/>
<dbReference type="InterPro" id="IPR013216">
    <property type="entry name" value="Methyltransf_11"/>
</dbReference>
<dbReference type="PANTHER" id="PTHR44942">
    <property type="entry name" value="METHYLTRANSF_11 DOMAIN-CONTAINING PROTEIN"/>
    <property type="match status" value="1"/>
</dbReference>
<dbReference type="SUPFAM" id="SSF53335">
    <property type="entry name" value="S-adenosyl-L-methionine-dependent methyltransferases"/>
    <property type="match status" value="1"/>
</dbReference>
<dbReference type="Pfam" id="PF08241">
    <property type="entry name" value="Methyltransf_11"/>
    <property type="match status" value="1"/>
</dbReference>
<evidence type="ECO:0000256" key="1">
    <source>
        <dbReference type="ARBA" id="ARBA00008361"/>
    </source>
</evidence>
<keyword evidence="3" id="KW-0808">Transferase</keyword>
<evidence type="ECO:0000313" key="6">
    <source>
        <dbReference type="Proteomes" id="UP000603434"/>
    </source>
</evidence>
<dbReference type="GO" id="GO:0008757">
    <property type="term" value="F:S-adenosylmethionine-dependent methyltransferase activity"/>
    <property type="evidence" value="ECO:0007669"/>
    <property type="project" value="InterPro"/>
</dbReference>
<dbReference type="CDD" id="cd02440">
    <property type="entry name" value="AdoMet_MTases"/>
    <property type="match status" value="1"/>
</dbReference>
<dbReference type="InterPro" id="IPR029063">
    <property type="entry name" value="SAM-dependent_MTases_sf"/>
</dbReference>
<comment type="caution">
    <text evidence="5">The sequence shown here is derived from an EMBL/GenBank/DDBJ whole genome shotgun (WGS) entry which is preliminary data.</text>
</comment>
<dbReference type="InterPro" id="IPR051052">
    <property type="entry name" value="Diverse_substrate_MTase"/>
</dbReference>
<accession>A0A8J6NUK8</accession>
<keyword evidence="2 5" id="KW-0489">Methyltransferase</keyword>
<sequence length="264" mass="30135">MSKKNVRSYYAGDTFLWQDLSGDLAIRYANAIQQIISTLPYKGKRDGSGVCADIGCGGGRYTQLLTHYFQGVCGLDYTFHFLKAGRELFGGHIDFVCGDAVNLPLCNNSMDFILSVGLTECLSSTQMSAFFVEVSRVLKPGGYALVRVWKRVGFSYLLSRVGKGISTAYPEFYFHSERHIKRFCAHASFRQTTFFGALLIARWYFERRIAWPHKIKEKLLVVESNYRKYSSLYDTFFFVHKSEQLYAITSFTPYSSVLPLFKTN</sequence>
<name>A0A8J6NUK8_9BACT</name>
<dbReference type="EMBL" id="JACNJH010000065">
    <property type="protein sequence ID" value="MBC8360108.1"/>
    <property type="molecule type" value="Genomic_DNA"/>
</dbReference>
<dbReference type="Gene3D" id="3.40.50.150">
    <property type="entry name" value="Vaccinia Virus protein VP39"/>
    <property type="match status" value="1"/>
</dbReference>
<protein>
    <submittedName>
        <fullName evidence="5">Methyltransferase domain-containing protein</fullName>
    </submittedName>
</protein>
<comment type="similarity">
    <text evidence="1">Belongs to the methyltransferase superfamily.</text>
</comment>
<evidence type="ECO:0000256" key="2">
    <source>
        <dbReference type="ARBA" id="ARBA00022603"/>
    </source>
</evidence>
<gene>
    <name evidence="5" type="ORF">H8E23_01755</name>
</gene>
<dbReference type="GO" id="GO:0032259">
    <property type="term" value="P:methylation"/>
    <property type="evidence" value="ECO:0007669"/>
    <property type="project" value="UniProtKB-KW"/>
</dbReference>